<proteinExistence type="predicted"/>
<dbReference type="SUPFAM" id="SSF117856">
    <property type="entry name" value="AF0104/ALDC/Ptd012-like"/>
    <property type="match status" value="1"/>
</dbReference>
<keyword evidence="2" id="KW-1185">Reference proteome</keyword>
<dbReference type="STRING" id="91360.SAMN05660330_02184"/>
<organism evidence="1 2">
    <name type="scientific">Desulforhopalus singaporensis</name>
    <dbReference type="NCBI Taxonomy" id="91360"/>
    <lineage>
        <taxon>Bacteria</taxon>
        <taxon>Pseudomonadati</taxon>
        <taxon>Thermodesulfobacteriota</taxon>
        <taxon>Desulfobulbia</taxon>
        <taxon>Desulfobulbales</taxon>
        <taxon>Desulfocapsaceae</taxon>
        <taxon>Desulforhopalus</taxon>
    </lineage>
</organism>
<name>A0A1H0R3W1_9BACT</name>
<dbReference type="AlphaFoldDB" id="A0A1H0R3W1"/>
<evidence type="ECO:0000313" key="1">
    <source>
        <dbReference type="EMBL" id="SDP23658.1"/>
    </source>
</evidence>
<sequence>MLKPLALRLQPGQDLKVELDTLVQIRNIEAACIITRAGFDQQKNSRGGSRLDAIYQER</sequence>
<evidence type="ECO:0000313" key="2">
    <source>
        <dbReference type="Proteomes" id="UP000199073"/>
    </source>
</evidence>
<dbReference type="OrthoDB" id="552202at2"/>
<protein>
    <submittedName>
        <fullName evidence="1">Uncharacterized protein</fullName>
    </submittedName>
</protein>
<reference evidence="1 2" key="1">
    <citation type="submission" date="2016-10" db="EMBL/GenBank/DDBJ databases">
        <authorList>
            <person name="de Groot N.N."/>
        </authorList>
    </citation>
    <scope>NUCLEOTIDE SEQUENCE [LARGE SCALE GENOMIC DNA]</scope>
    <source>
        <strain evidence="1 2">DSM 12130</strain>
    </source>
</reference>
<gene>
    <name evidence="1" type="ORF">SAMN05660330_02184</name>
</gene>
<dbReference type="Proteomes" id="UP000199073">
    <property type="component" value="Unassembled WGS sequence"/>
</dbReference>
<accession>A0A1H0R3W1</accession>
<dbReference type="EMBL" id="FNJI01000013">
    <property type="protein sequence ID" value="SDP23658.1"/>
    <property type="molecule type" value="Genomic_DNA"/>
</dbReference>
<dbReference type="RefSeq" id="WP_143005486.1">
    <property type="nucleotide sequence ID" value="NZ_FNJI01000013.1"/>
</dbReference>